<feature type="region of interest" description="Disordered" evidence="1">
    <location>
        <begin position="1"/>
        <end position="20"/>
    </location>
</feature>
<gene>
    <name evidence="2" type="ORF">PIB30_024924</name>
</gene>
<dbReference type="EMBL" id="JASCZI010120919">
    <property type="protein sequence ID" value="MED6157607.1"/>
    <property type="molecule type" value="Genomic_DNA"/>
</dbReference>
<organism evidence="2 3">
    <name type="scientific">Stylosanthes scabra</name>
    <dbReference type="NCBI Taxonomy" id="79078"/>
    <lineage>
        <taxon>Eukaryota</taxon>
        <taxon>Viridiplantae</taxon>
        <taxon>Streptophyta</taxon>
        <taxon>Embryophyta</taxon>
        <taxon>Tracheophyta</taxon>
        <taxon>Spermatophyta</taxon>
        <taxon>Magnoliopsida</taxon>
        <taxon>eudicotyledons</taxon>
        <taxon>Gunneridae</taxon>
        <taxon>Pentapetalae</taxon>
        <taxon>rosids</taxon>
        <taxon>fabids</taxon>
        <taxon>Fabales</taxon>
        <taxon>Fabaceae</taxon>
        <taxon>Papilionoideae</taxon>
        <taxon>50 kb inversion clade</taxon>
        <taxon>dalbergioids sensu lato</taxon>
        <taxon>Dalbergieae</taxon>
        <taxon>Pterocarpus clade</taxon>
        <taxon>Stylosanthes</taxon>
    </lineage>
</organism>
<dbReference type="Proteomes" id="UP001341840">
    <property type="component" value="Unassembled WGS sequence"/>
</dbReference>
<reference evidence="2 3" key="1">
    <citation type="journal article" date="2023" name="Plants (Basel)">
        <title>Bridging the Gap: Combining Genomics and Transcriptomics Approaches to Understand Stylosanthes scabra, an Orphan Legume from the Brazilian Caatinga.</title>
        <authorList>
            <person name="Ferreira-Neto J.R.C."/>
            <person name="da Silva M.D."/>
            <person name="Binneck E."/>
            <person name="de Melo N.F."/>
            <person name="da Silva R.H."/>
            <person name="de Melo A.L.T.M."/>
            <person name="Pandolfi V."/>
            <person name="Bustamante F.O."/>
            <person name="Brasileiro-Vidal A.C."/>
            <person name="Benko-Iseppon A.M."/>
        </authorList>
    </citation>
    <scope>NUCLEOTIDE SEQUENCE [LARGE SCALE GENOMIC DNA]</scope>
    <source>
        <tissue evidence="2">Leaves</tissue>
    </source>
</reference>
<name>A0ABU6U8T3_9FABA</name>
<keyword evidence="3" id="KW-1185">Reference proteome</keyword>
<accession>A0ABU6U8T3</accession>
<evidence type="ECO:0000256" key="1">
    <source>
        <dbReference type="SAM" id="MobiDB-lite"/>
    </source>
</evidence>
<evidence type="ECO:0000313" key="2">
    <source>
        <dbReference type="EMBL" id="MED6157607.1"/>
    </source>
</evidence>
<comment type="caution">
    <text evidence="2">The sequence shown here is derived from an EMBL/GenBank/DDBJ whole genome shotgun (WGS) entry which is preliminary data.</text>
</comment>
<evidence type="ECO:0000313" key="3">
    <source>
        <dbReference type="Proteomes" id="UP001341840"/>
    </source>
</evidence>
<protein>
    <submittedName>
        <fullName evidence="2">Uncharacterized protein</fullName>
    </submittedName>
</protein>
<proteinExistence type="predicted"/>
<feature type="non-terminal residue" evidence="2">
    <location>
        <position position="1"/>
    </location>
</feature>
<sequence>GDNGNFDPPPINKHHQEIQSPRDAFSLPHVLRSGFMSTVNSELTILMPETSRTRLKTQIFAPTQRLTNSGHINLRTSDLLGIQRRYSRIHNESTYGSSDSPKLHKFGATVLDVGPARPKGQTQIQIPLLAQ</sequence>